<evidence type="ECO:0000313" key="2">
    <source>
        <dbReference type="Proteomes" id="UP001153678"/>
    </source>
</evidence>
<comment type="caution">
    <text evidence="1">The sequence shown here is derived from an EMBL/GenBank/DDBJ whole genome shotgun (WGS) entry which is preliminary data.</text>
</comment>
<dbReference type="Proteomes" id="UP001153678">
    <property type="component" value="Unassembled WGS sequence"/>
</dbReference>
<evidence type="ECO:0000313" key="1">
    <source>
        <dbReference type="EMBL" id="CAI2192176.1"/>
    </source>
</evidence>
<proteinExistence type="predicted"/>
<feature type="non-terminal residue" evidence="1">
    <location>
        <position position="1"/>
    </location>
</feature>
<dbReference type="EMBL" id="CAMKVN010008083">
    <property type="protein sequence ID" value="CAI2192176.1"/>
    <property type="molecule type" value="Genomic_DNA"/>
</dbReference>
<name>A0A9W4T4E5_9GLOM</name>
<feature type="non-terminal residue" evidence="1">
    <location>
        <position position="45"/>
    </location>
</feature>
<dbReference type="OrthoDB" id="2433005at2759"/>
<sequence length="45" mass="5332">YLTVRTHTPEQFKYNPVERDIATLSRKLAGITLPIDYFRTHLDIQ</sequence>
<dbReference type="AlphaFoldDB" id="A0A9W4T4E5"/>
<organism evidence="1 2">
    <name type="scientific">Funneliformis geosporum</name>
    <dbReference type="NCBI Taxonomy" id="1117311"/>
    <lineage>
        <taxon>Eukaryota</taxon>
        <taxon>Fungi</taxon>
        <taxon>Fungi incertae sedis</taxon>
        <taxon>Mucoromycota</taxon>
        <taxon>Glomeromycotina</taxon>
        <taxon>Glomeromycetes</taxon>
        <taxon>Glomerales</taxon>
        <taxon>Glomeraceae</taxon>
        <taxon>Funneliformis</taxon>
    </lineage>
</organism>
<keyword evidence="2" id="KW-1185">Reference proteome</keyword>
<protein>
    <submittedName>
        <fullName evidence="1">14980_t:CDS:1</fullName>
    </submittedName>
</protein>
<gene>
    <name evidence="1" type="ORF">FWILDA_LOCUS15446</name>
</gene>
<accession>A0A9W4T4E5</accession>
<reference evidence="1" key="1">
    <citation type="submission" date="2022-08" db="EMBL/GenBank/DDBJ databases">
        <authorList>
            <person name="Kallberg Y."/>
            <person name="Tangrot J."/>
            <person name="Rosling A."/>
        </authorList>
    </citation>
    <scope>NUCLEOTIDE SEQUENCE</scope>
    <source>
        <strain evidence="1">Wild A</strain>
    </source>
</reference>